<dbReference type="Gene3D" id="3.40.50.300">
    <property type="entry name" value="P-loop containing nucleotide triphosphate hydrolases"/>
    <property type="match status" value="1"/>
</dbReference>
<protein>
    <recommendedName>
        <fullName evidence="3">tRNA threonylcarbamoyladenosine biosynthesis protein TsaE</fullName>
    </recommendedName>
    <alternativeName>
        <fullName evidence="10">t(6)A37 threonylcarbamoyladenosine biosynthesis protein TsaE</fullName>
    </alternativeName>
</protein>
<keyword evidence="5" id="KW-0819">tRNA processing</keyword>
<keyword evidence="4" id="KW-0963">Cytoplasm</keyword>
<comment type="similarity">
    <text evidence="2">Belongs to the TsaE family.</text>
</comment>
<evidence type="ECO:0000256" key="7">
    <source>
        <dbReference type="ARBA" id="ARBA00022741"/>
    </source>
</evidence>
<dbReference type="NCBIfam" id="TIGR00150">
    <property type="entry name" value="T6A_YjeE"/>
    <property type="match status" value="1"/>
</dbReference>
<evidence type="ECO:0000313" key="12">
    <source>
        <dbReference type="Proteomes" id="UP001156694"/>
    </source>
</evidence>
<comment type="caution">
    <text evidence="11">The sequence shown here is derived from an EMBL/GenBank/DDBJ whole genome shotgun (WGS) entry which is preliminary data.</text>
</comment>
<dbReference type="PANTHER" id="PTHR33540">
    <property type="entry name" value="TRNA THREONYLCARBAMOYLADENOSINE BIOSYNTHESIS PROTEIN TSAE"/>
    <property type="match status" value="1"/>
</dbReference>
<dbReference type="EMBL" id="BSNN01000004">
    <property type="protein sequence ID" value="GLQ35618.1"/>
    <property type="molecule type" value="Genomic_DNA"/>
</dbReference>
<evidence type="ECO:0000256" key="8">
    <source>
        <dbReference type="ARBA" id="ARBA00022840"/>
    </source>
</evidence>
<dbReference type="Pfam" id="PF02367">
    <property type="entry name" value="TsaE"/>
    <property type="match status" value="1"/>
</dbReference>
<evidence type="ECO:0000313" key="11">
    <source>
        <dbReference type="EMBL" id="GLQ35618.1"/>
    </source>
</evidence>
<evidence type="ECO:0000256" key="4">
    <source>
        <dbReference type="ARBA" id="ARBA00022490"/>
    </source>
</evidence>
<evidence type="ECO:0000256" key="1">
    <source>
        <dbReference type="ARBA" id="ARBA00004496"/>
    </source>
</evidence>
<evidence type="ECO:0000256" key="6">
    <source>
        <dbReference type="ARBA" id="ARBA00022723"/>
    </source>
</evidence>
<evidence type="ECO:0000256" key="2">
    <source>
        <dbReference type="ARBA" id="ARBA00007599"/>
    </source>
</evidence>
<organism evidence="11 12">
    <name type="scientific">Amylibacter marinus</name>
    <dbReference type="NCBI Taxonomy" id="1475483"/>
    <lineage>
        <taxon>Bacteria</taxon>
        <taxon>Pseudomonadati</taxon>
        <taxon>Pseudomonadota</taxon>
        <taxon>Alphaproteobacteria</taxon>
        <taxon>Rhodobacterales</taxon>
        <taxon>Paracoccaceae</taxon>
        <taxon>Amylibacter</taxon>
    </lineage>
</organism>
<gene>
    <name evidence="11" type="ORF">GCM10007939_19010</name>
</gene>
<keyword evidence="8" id="KW-0067">ATP-binding</keyword>
<evidence type="ECO:0000256" key="3">
    <source>
        <dbReference type="ARBA" id="ARBA00019010"/>
    </source>
</evidence>
<sequence>MNSSGIHAEQKMDRHIRLSSEPQSARFANSIAPHLAAGDCLLLSGEVGAGKSFFARHVIRARLAQLGRVEDIPSPTFTLVQTYELESCDIWHADLYRLTGPDEVYELGLEAAFETDICLVEWPDRLAELTPSTAITLAFDTLEGDARAVRICWNDPRWDGILLPIVKEYPIHE</sequence>
<evidence type="ECO:0000256" key="9">
    <source>
        <dbReference type="ARBA" id="ARBA00022842"/>
    </source>
</evidence>
<dbReference type="SUPFAM" id="SSF52540">
    <property type="entry name" value="P-loop containing nucleoside triphosphate hydrolases"/>
    <property type="match status" value="1"/>
</dbReference>
<keyword evidence="12" id="KW-1185">Reference proteome</keyword>
<dbReference type="InterPro" id="IPR003442">
    <property type="entry name" value="T6A_TsaE"/>
</dbReference>
<keyword evidence="7" id="KW-0547">Nucleotide-binding</keyword>
<name>A0ABQ5VW03_9RHOB</name>
<proteinExistence type="inferred from homology"/>
<reference evidence="12" key="1">
    <citation type="journal article" date="2019" name="Int. J. Syst. Evol. Microbiol.">
        <title>The Global Catalogue of Microorganisms (GCM) 10K type strain sequencing project: providing services to taxonomists for standard genome sequencing and annotation.</title>
        <authorList>
            <consortium name="The Broad Institute Genomics Platform"/>
            <consortium name="The Broad Institute Genome Sequencing Center for Infectious Disease"/>
            <person name="Wu L."/>
            <person name="Ma J."/>
        </authorList>
    </citation>
    <scope>NUCLEOTIDE SEQUENCE [LARGE SCALE GENOMIC DNA]</scope>
    <source>
        <strain evidence="12">NBRC 110140</strain>
    </source>
</reference>
<dbReference type="PANTHER" id="PTHR33540:SF2">
    <property type="entry name" value="TRNA THREONYLCARBAMOYLADENOSINE BIOSYNTHESIS PROTEIN TSAE"/>
    <property type="match status" value="1"/>
</dbReference>
<keyword evidence="9" id="KW-0460">Magnesium</keyword>
<accession>A0ABQ5VW03</accession>
<comment type="subcellular location">
    <subcellularLocation>
        <location evidence="1">Cytoplasm</location>
    </subcellularLocation>
</comment>
<keyword evidence="6" id="KW-0479">Metal-binding</keyword>
<evidence type="ECO:0000256" key="5">
    <source>
        <dbReference type="ARBA" id="ARBA00022694"/>
    </source>
</evidence>
<dbReference type="Proteomes" id="UP001156694">
    <property type="component" value="Unassembled WGS sequence"/>
</dbReference>
<dbReference type="InterPro" id="IPR027417">
    <property type="entry name" value="P-loop_NTPase"/>
</dbReference>
<evidence type="ECO:0000256" key="10">
    <source>
        <dbReference type="ARBA" id="ARBA00032441"/>
    </source>
</evidence>